<keyword evidence="3" id="KW-1185">Reference proteome</keyword>
<proteinExistence type="predicted"/>
<name>A0A068NVY1_FIMGI</name>
<sequence>MNSLPAPKRGGPAPDLAIEYSARGLTVYDPRTRSSQPFQDLATVGATYGGRYVVVALSRRSVFVRTTRVPNASADDIRQILMMRMADLFPLGPVELAIDFHVTDDLNQEGRLAIVAAVPTTELRRIREDAKSAGLRVLAVVPVAIGSVSIARALQQQNAAIVSRDQEGIGIDIVLDNQLRQSRVVPSSAAVEAEVCRTYSVAGIPCGEIVAADGVVLKAPDLDTNDSPLAALIDGYVHGLGLNLELPEAIDLRLKQGRDKHRRTAFVLAAAALATLIFVANDRISAGSKVDAEIGKAQKDASDAKTKLKQREKELDVATKNEDTVNRAFQPAQRLGDVAVLMANRVPQGIWLNGFTAERGKPVTARGVAKTSEAVGTYMQRLSAEPRLRDVKLVGFSSSGQIEGIPVVQFSVSAFPVGNLTLADPFAKKGASAPVKSK</sequence>
<evidence type="ECO:0000313" key="3">
    <source>
        <dbReference type="Proteomes" id="UP000027982"/>
    </source>
</evidence>
<protein>
    <recommendedName>
        <fullName evidence="4">Fimbrial assembly family protein</fullName>
    </recommendedName>
</protein>
<dbReference type="STRING" id="661478.OP10G_4203"/>
<dbReference type="InterPro" id="IPR043129">
    <property type="entry name" value="ATPase_NBD"/>
</dbReference>
<evidence type="ECO:0000256" key="1">
    <source>
        <dbReference type="SAM" id="Coils"/>
    </source>
</evidence>
<dbReference type="Pfam" id="PF05137">
    <property type="entry name" value="PilN"/>
    <property type="match status" value="1"/>
</dbReference>
<gene>
    <name evidence="2" type="ORF">OP10G_4203</name>
</gene>
<dbReference type="Proteomes" id="UP000027982">
    <property type="component" value="Chromosome"/>
</dbReference>
<accession>A0A068NVY1</accession>
<reference evidence="2 3" key="1">
    <citation type="journal article" date="2014" name="PLoS ONE">
        <title>The first complete genome sequence of the class fimbriimonadia in the phylum armatimonadetes.</title>
        <authorList>
            <person name="Hu Z.Y."/>
            <person name="Wang Y.Z."/>
            <person name="Im W.T."/>
            <person name="Wang S.Y."/>
            <person name="Zhao G.P."/>
            <person name="Zheng H.J."/>
            <person name="Quan Z.X."/>
        </authorList>
    </citation>
    <scope>NUCLEOTIDE SEQUENCE [LARGE SCALE GENOMIC DNA]</scope>
    <source>
        <strain evidence="2">Gsoil 348</strain>
    </source>
</reference>
<evidence type="ECO:0008006" key="4">
    <source>
        <dbReference type="Google" id="ProtNLM"/>
    </source>
</evidence>
<dbReference type="SUPFAM" id="SSF53067">
    <property type="entry name" value="Actin-like ATPase domain"/>
    <property type="match status" value="1"/>
</dbReference>
<dbReference type="EMBL" id="CP007139">
    <property type="protein sequence ID" value="AIE87571.1"/>
    <property type="molecule type" value="Genomic_DNA"/>
</dbReference>
<dbReference type="Gene3D" id="3.30.1490.300">
    <property type="match status" value="1"/>
</dbReference>
<dbReference type="RefSeq" id="WP_025228533.1">
    <property type="nucleotide sequence ID" value="NZ_CP007139.1"/>
</dbReference>
<keyword evidence="1" id="KW-0175">Coiled coil</keyword>
<organism evidence="2 3">
    <name type="scientific">Fimbriimonas ginsengisoli Gsoil 348</name>
    <dbReference type="NCBI Taxonomy" id="661478"/>
    <lineage>
        <taxon>Bacteria</taxon>
        <taxon>Bacillati</taxon>
        <taxon>Armatimonadota</taxon>
        <taxon>Fimbriimonadia</taxon>
        <taxon>Fimbriimonadales</taxon>
        <taxon>Fimbriimonadaceae</taxon>
        <taxon>Fimbriimonas</taxon>
    </lineage>
</organism>
<evidence type="ECO:0000313" key="2">
    <source>
        <dbReference type="EMBL" id="AIE87571.1"/>
    </source>
</evidence>
<dbReference type="AlphaFoldDB" id="A0A068NVY1"/>
<dbReference type="Gene3D" id="3.30.420.40">
    <property type="match status" value="2"/>
</dbReference>
<dbReference type="KEGG" id="fgi:OP10G_4203"/>
<dbReference type="HOGENOM" id="CLU_625216_0_0_0"/>
<dbReference type="OrthoDB" id="5405677at2"/>
<feature type="coiled-coil region" evidence="1">
    <location>
        <begin position="294"/>
        <end position="321"/>
    </location>
</feature>
<dbReference type="InterPro" id="IPR007813">
    <property type="entry name" value="PilN"/>
</dbReference>